<evidence type="ECO:0000256" key="2">
    <source>
        <dbReference type="ARBA" id="ARBA00022485"/>
    </source>
</evidence>
<gene>
    <name evidence="17 18" type="primary">dinG</name>
    <name evidence="22" type="ORF">GFC01_14040</name>
</gene>
<evidence type="ECO:0000256" key="4">
    <source>
        <dbReference type="ARBA" id="ARBA00022723"/>
    </source>
</evidence>
<evidence type="ECO:0000256" key="17">
    <source>
        <dbReference type="HAMAP-Rule" id="MF_02206"/>
    </source>
</evidence>
<organism evidence="22 23">
    <name type="scientific">Desulfofundulus thermobenzoicus</name>
    <dbReference type="NCBI Taxonomy" id="29376"/>
    <lineage>
        <taxon>Bacteria</taxon>
        <taxon>Bacillati</taxon>
        <taxon>Bacillota</taxon>
        <taxon>Clostridia</taxon>
        <taxon>Eubacteriales</taxon>
        <taxon>Peptococcaceae</taxon>
        <taxon>Desulfofundulus</taxon>
    </lineage>
</organism>
<dbReference type="GO" id="GO:0003677">
    <property type="term" value="F:DNA binding"/>
    <property type="evidence" value="ECO:0007669"/>
    <property type="project" value="UniProtKB-KW"/>
</dbReference>
<keyword evidence="11" id="KW-0408">Iron</keyword>
<dbReference type="EC" id="3.1.-.-" evidence="17 18"/>
<evidence type="ECO:0000256" key="3">
    <source>
        <dbReference type="ARBA" id="ARBA00022722"/>
    </source>
</evidence>
<evidence type="ECO:0000259" key="21">
    <source>
        <dbReference type="PROSITE" id="PS51193"/>
    </source>
</evidence>
<dbReference type="InterPro" id="IPR010614">
    <property type="entry name" value="RAD3-like_helicase_DEAD"/>
</dbReference>
<dbReference type="Pfam" id="PF06733">
    <property type="entry name" value="DEAD_2"/>
    <property type="match status" value="1"/>
</dbReference>
<dbReference type="InterPro" id="IPR014001">
    <property type="entry name" value="Helicase_ATP-bd"/>
</dbReference>
<dbReference type="EMBL" id="WHYR01000047">
    <property type="protein sequence ID" value="MQL53357.1"/>
    <property type="molecule type" value="Genomic_DNA"/>
</dbReference>
<dbReference type="SMART" id="SM00488">
    <property type="entry name" value="DEXDc2"/>
    <property type="match status" value="1"/>
</dbReference>
<dbReference type="InterPro" id="IPR045028">
    <property type="entry name" value="DinG/Rad3-like"/>
</dbReference>
<dbReference type="InterPro" id="IPR036397">
    <property type="entry name" value="RNaseH_sf"/>
</dbReference>
<dbReference type="PROSITE" id="PS51192">
    <property type="entry name" value="HELICASE_ATP_BIND_1"/>
    <property type="match status" value="1"/>
</dbReference>
<dbReference type="InterPro" id="IPR014013">
    <property type="entry name" value="Helic_SF1/SF2_ATP-bd_DinG/Rad3"/>
</dbReference>
<name>A0A6N7IV90_9FIRM</name>
<evidence type="ECO:0000256" key="14">
    <source>
        <dbReference type="ARBA" id="ARBA00023204"/>
    </source>
</evidence>
<keyword evidence="9 17" id="KW-0269">Exonuclease</keyword>
<dbReference type="GO" id="GO:0006281">
    <property type="term" value="P:DNA repair"/>
    <property type="evidence" value="ECO:0007669"/>
    <property type="project" value="UniProtKB-KW"/>
</dbReference>
<comment type="catalytic activity">
    <reaction evidence="16">
        <text>ATP + H2O = ADP + phosphate + H(+)</text>
        <dbReference type="Rhea" id="RHEA:13065"/>
        <dbReference type="ChEBI" id="CHEBI:15377"/>
        <dbReference type="ChEBI" id="CHEBI:15378"/>
        <dbReference type="ChEBI" id="CHEBI:30616"/>
        <dbReference type="ChEBI" id="CHEBI:43474"/>
        <dbReference type="ChEBI" id="CHEBI:456216"/>
        <dbReference type="EC" id="5.6.2.3"/>
    </reaction>
</comment>
<evidence type="ECO:0000256" key="19">
    <source>
        <dbReference type="SAM" id="MobiDB-lite"/>
    </source>
</evidence>
<evidence type="ECO:0000259" key="20">
    <source>
        <dbReference type="PROSITE" id="PS51192"/>
    </source>
</evidence>
<dbReference type="CDD" id="cd06127">
    <property type="entry name" value="DEDDh"/>
    <property type="match status" value="1"/>
</dbReference>
<evidence type="ECO:0000256" key="15">
    <source>
        <dbReference type="ARBA" id="ARBA00023235"/>
    </source>
</evidence>
<feature type="binding site" evidence="17">
    <location>
        <begin position="279"/>
        <end position="286"/>
    </location>
    <ligand>
        <name>ATP</name>
        <dbReference type="ChEBI" id="CHEBI:30616"/>
    </ligand>
</feature>
<reference evidence="22 23" key="1">
    <citation type="submission" date="2019-10" db="EMBL/GenBank/DDBJ databases">
        <title>Comparative genomics of sulfur disproportionating microorganisms.</title>
        <authorList>
            <person name="Ward L.M."/>
            <person name="Bertran E."/>
            <person name="Johnston D."/>
        </authorList>
    </citation>
    <scope>NUCLEOTIDE SEQUENCE [LARGE SCALE GENOMIC DNA]</scope>
    <source>
        <strain evidence="22 23">DSM 14055</strain>
    </source>
</reference>
<comment type="function">
    <text evidence="17 18">3'-5' exonuclease.</text>
</comment>
<dbReference type="Gene3D" id="3.40.50.300">
    <property type="entry name" value="P-loop containing nucleotide triphosphate hydrolases"/>
    <property type="match status" value="2"/>
</dbReference>
<keyword evidence="14" id="KW-0234">DNA repair</keyword>
<dbReference type="GO" id="GO:0003887">
    <property type="term" value="F:DNA-directed DNA polymerase activity"/>
    <property type="evidence" value="ECO:0007669"/>
    <property type="project" value="InterPro"/>
</dbReference>
<dbReference type="PROSITE" id="PS51193">
    <property type="entry name" value="HELICASE_ATP_BIND_2"/>
    <property type="match status" value="1"/>
</dbReference>
<dbReference type="SMART" id="SM00487">
    <property type="entry name" value="DEXDc"/>
    <property type="match status" value="1"/>
</dbReference>
<proteinExistence type="inferred from homology"/>
<dbReference type="PANTHER" id="PTHR11472:SF34">
    <property type="entry name" value="REGULATOR OF TELOMERE ELONGATION HELICASE 1"/>
    <property type="match status" value="1"/>
</dbReference>
<dbReference type="InterPro" id="IPR006555">
    <property type="entry name" value="ATP-dep_Helicase_C"/>
</dbReference>
<dbReference type="AlphaFoldDB" id="A0A6N7IV90"/>
<comment type="cofactor">
    <cofactor evidence="1">
        <name>[4Fe-4S] cluster</name>
        <dbReference type="ChEBI" id="CHEBI:49883"/>
    </cofactor>
</comment>
<dbReference type="Pfam" id="PF00929">
    <property type="entry name" value="RNase_T"/>
    <property type="match status" value="1"/>
</dbReference>
<evidence type="ECO:0000256" key="13">
    <source>
        <dbReference type="ARBA" id="ARBA00023125"/>
    </source>
</evidence>
<dbReference type="SMART" id="SM00479">
    <property type="entry name" value="EXOIII"/>
    <property type="match status" value="1"/>
</dbReference>
<dbReference type="GO" id="GO:0016818">
    <property type="term" value="F:hydrolase activity, acting on acid anhydrides, in phosphorus-containing anhydrides"/>
    <property type="evidence" value="ECO:0007669"/>
    <property type="project" value="InterPro"/>
</dbReference>
<keyword evidence="6" id="KW-0227">DNA damage</keyword>
<dbReference type="GO" id="GO:0006260">
    <property type="term" value="P:DNA replication"/>
    <property type="evidence" value="ECO:0007669"/>
    <property type="project" value="InterPro"/>
</dbReference>
<dbReference type="GO" id="GO:0046872">
    <property type="term" value="F:metal ion binding"/>
    <property type="evidence" value="ECO:0007669"/>
    <property type="project" value="UniProtKB-KW"/>
</dbReference>
<keyword evidence="12" id="KW-0411">Iron-sulfur</keyword>
<sequence>MKFVPQSCIVCDLETTGLNPYRDEIIEIALLQLEEGRVTREMHTLVRPRRKIPVTIRRLTGLDDAALGAAPYLEEILPEAIRFIGPHPLMGHNISFDAGFLQAAHGRTLDNPLFDTRELARILLPGARSYRLSDLCRLLEIEMEGSHRALWDARAAAALYSRLMARAAQMEGKLLLHLAGFLTRAGSPWAEEMGQLAWQSRHSRINDRAPFRPSRVEEEAEPPRDPNIPADPEQLCALLEPGGPLATHLEKYEYRPQQKKMVAAIAGALAEEKYLLLEAGTGTGKSLAYLIPALQRSLKTGQRAVVSTHTINLQEQLWQKDIPMVKKALGWPFRAALVKGRQNYLCLRRWLHSLTVQDWTAREAAFYGRILVWARETATGDKNELNLTRDEQELWLSLCADGEACQGTGCRWFSRECYVTRSRRLAEAANLVVVNHSLLLSDIRAENRVLPAYGCLIIDEAHHLEDAATEQLGLSVSRSGLSRWLNALNRLLGRLSDVPSGENSPAWPALLQQVQEGRQRAGKGVELFFNTLQQLVISHCEKKGEGNAPRYQLRLRPGSKSDLTNDLQGEYSNLRLYIQELLSGLEKINSLLDDWSEEEIWAGHARDLSQVLSTGRKVAGELDCIMKGELDNHVYWVEVERGKENAAVILRAAPVQVNTVLYEHLYKDKKAIIFTSATLSVEESFDHFMERAGLNLLPAGQVMTMQVDSPFSYESQSLLCVVRNLPLPGEGSGAIYSEALAISLLDLAEITGGRMLVLFTSHQMLQETYNRLKPVCEERDILLLGHNLDGSRWNLVEEFRTTTRAILFGASSFWEGVDIPGPALSCVVMVKLPFWSPGVPVIEARLEELARQGKDGFRHFSLPQAIIRFKQGFGRLIRTEQDRGVVVVLDGRLLTKKYGRQFLNSLPLKSHIRGDMHLITRQIARWFNKESRHVSK</sequence>
<evidence type="ECO:0000256" key="9">
    <source>
        <dbReference type="ARBA" id="ARBA00022839"/>
    </source>
</evidence>
<protein>
    <recommendedName>
        <fullName evidence="17 18">3'-5' exonuclease DinG</fullName>
        <ecNumber evidence="17 18">3.1.-.-</ecNumber>
    </recommendedName>
</protein>
<feature type="short sequence motif" description="DEAH box" evidence="17">
    <location>
        <begin position="459"/>
        <end position="462"/>
    </location>
</feature>
<dbReference type="Pfam" id="PF00270">
    <property type="entry name" value="DEAD"/>
    <property type="match status" value="1"/>
</dbReference>
<comment type="caution">
    <text evidence="22">The sequence shown here is derived from an EMBL/GenBank/DDBJ whole genome shotgun (WGS) entry which is preliminary data.</text>
</comment>
<dbReference type="Pfam" id="PF13307">
    <property type="entry name" value="Helicase_C_2"/>
    <property type="match status" value="1"/>
</dbReference>
<keyword evidence="2" id="KW-0004">4Fe-4S</keyword>
<dbReference type="Gene3D" id="3.30.420.10">
    <property type="entry name" value="Ribonuclease H-like superfamily/Ribonuclease H"/>
    <property type="match status" value="1"/>
</dbReference>
<evidence type="ECO:0000256" key="6">
    <source>
        <dbReference type="ARBA" id="ARBA00022763"/>
    </source>
</evidence>
<dbReference type="InterPro" id="IPR011545">
    <property type="entry name" value="DEAD/DEAH_box_helicase_dom"/>
</dbReference>
<dbReference type="Proteomes" id="UP000441717">
    <property type="component" value="Unassembled WGS sequence"/>
</dbReference>
<evidence type="ECO:0000256" key="1">
    <source>
        <dbReference type="ARBA" id="ARBA00001966"/>
    </source>
</evidence>
<dbReference type="PANTHER" id="PTHR11472">
    <property type="entry name" value="DNA REPAIR DEAD HELICASE RAD3/XP-D SUBFAMILY MEMBER"/>
    <property type="match status" value="1"/>
</dbReference>
<keyword evidence="5 17" id="KW-0547">Nucleotide-binding</keyword>
<dbReference type="NCBIfam" id="TIGR01407">
    <property type="entry name" value="dinG_rel"/>
    <property type="match status" value="1"/>
</dbReference>
<keyword evidence="3 17" id="KW-0540">Nuclease</keyword>
<evidence type="ECO:0000256" key="12">
    <source>
        <dbReference type="ARBA" id="ARBA00023014"/>
    </source>
</evidence>
<keyword evidence="10 17" id="KW-0067">ATP-binding</keyword>
<evidence type="ECO:0000256" key="18">
    <source>
        <dbReference type="RuleBase" id="RU364106"/>
    </source>
</evidence>
<dbReference type="InterPro" id="IPR006310">
    <property type="entry name" value="DinG"/>
</dbReference>
<dbReference type="InterPro" id="IPR006554">
    <property type="entry name" value="Helicase-like_DEXD_c2"/>
</dbReference>
<feature type="region of interest" description="Disordered" evidence="19">
    <location>
        <begin position="209"/>
        <end position="232"/>
    </location>
</feature>
<dbReference type="InterPro" id="IPR013520">
    <property type="entry name" value="Ribonucl_H"/>
</dbReference>
<evidence type="ECO:0000313" key="22">
    <source>
        <dbReference type="EMBL" id="MQL53357.1"/>
    </source>
</evidence>
<dbReference type="InterPro" id="IPR027417">
    <property type="entry name" value="P-loop_NTPase"/>
</dbReference>
<dbReference type="InterPro" id="IPR006054">
    <property type="entry name" value="DnaQ"/>
</dbReference>
<keyword evidence="23" id="KW-1185">Reference proteome</keyword>
<dbReference type="SUPFAM" id="SSF52540">
    <property type="entry name" value="P-loop containing nucleoside triphosphate hydrolases"/>
    <property type="match status" value="2"/>
</dbReference>
<evidence type="ECO:0000256" key="10">
    <source>
        <dbReference type="ARBA" id="ARBA00022840"/>
    </source>
</evidence>
<feature type="domain" description="Helicase ATP-binding" evidence="21">
    <location>
        <begin position="244"/>
        <end position="505"/>
    </location>
</feature>
<evidence type="ECO:0000313" key="23">
    <source>
        <dbReference type="Proteomes" id="UP000441717"/>
    </source>
</evidence>
<dbReference type="GO" id="GO:0005524">
    <property type="term" value="F:ATP binding"/>
    <property type="evidence" value="ECO:0007669"/>
    <property type="project" value="UniProtKB-UniRule"/>
</dbReference>
<dbReference type="InterPro" id="IPR012337">
    <property type="entry name" value="RNaseH-like_sf"/>
</dbReference>
<dbReference type="GO" id="GO:0008408">
    <property type="term" value="F:3'-5' exonuclease activity"/>
    <property type="evidence" value="ECO:0007669"/>
    <property type="project" value="UniProtKB-UniRule"/>
</dbReference>
<evidence type="ECO:0000256" key="11">
    <source>
        <dbReference type="ARBA" id="ARBA00023004"/>
    </source>
</evidence>
<feature type="domain" description="Helicase ATP-binding" evidence="20">
    <location>
        <begin position="266"/>
        <end position="496"/>
    </location>
</feature>
<keyword evidence="4" id="KW-0479">Metal-binding</keyword>
<keyword evidence="7 17" id="KW-0378">Hydrolase</keyword>
<keyword evidence="13" id="KW-0238">DNA-binding</keyword>
<dbReference type="FunFam" id="3.30.420.10:FF:000045">
    <property type="entry name" value="3'-5' exonuclease DinG"/>
    <property type="match status" value="1"/>
</dbReference>
<evidence type="ECO:0000256" key="7">
    <source>
        <dbReference type="ARBA" id="ARBA00022801"/>
    </source>
</evidence>
<keyword evidence="15" id="KW-0413">Isomerase</keyword>
<dbReference type="NCBIfam" id="TIGR00573">
    <property type="entry name" value="dnaq"/>
    <property type="match status" value="1"/>
</dbReference>
<comment type="similarity">
    <text evidence="17 18">Belongs to the helicase family. DinG subfamily. Type 2 sub-subfamily.</text>
</comment>
<dbReference type="GO" id="GO:0043139">
    <property type="term" value="F:5'-3' DNA helicase activity"/>
    <property type="evidence" value="ECO:0007669"/>
    <property type="project" value="UniProtKB-EC"/>
</dbReference>
<accession>A0A6N7IV90</accession>
<evidence type="ECO:0000256" key="8">
    <source>
        <dbReference type="ARBA" id="ARBA00022806"/>
    </source>
</evidence>
<evidence type="ECO:0000256" key="16">
    <source>
        <dbReference type="ARBA" id="ARBA00048954"/>
    </source>
</evidence>
<dbReference type="GO" id="GO:0051539">
    <property type="term" value="F:4 iron, 4 sulfur cluster binding"/>
    <property type="evidence" value="ECO:0007669"/>
    <property type="project" value="UniProtKB-KW"/>
</dbReference>
<keyword evidence="8 22" id="KW-0347">Helicase</keyword>
<dbReference type="SMART" id="SM00491">
    <property type="entry name" value="HELICc2"/>
    <property type="match status" value="1"/>
</dbReference>
<feature type="compositionally biased region" description="Basic and acidic residues" evidence="19">
    <location>
        <begin position="209"/>
        <end position="224"/>
    </location>
</feature>
<dbReference type="HAMAP" id="MF_02206">
    <property type="entry name" value="DinG_exonucl"/>
    <property type="match status" value="1"/>
</dbReference>
<dbReference type="SUPFAM" id="SSF53098">
    <property type="entry name" value="Ribonuclease H-like"/>
    <property type="match status" value="1"/>
</dbReference>
<evidence type="ECO:0000256" key="5">
    <source>
        <dbReference type="ARBA" id="ARBA00022741"/>
    </source>
</evidence>